<dbReference type="RefSeq" id="WP_108023852.1">
    <property type="nucleotide sequence ID" value="NZ_QBKR01000013.1"/>
</dbReference>
<evidence type="ECO:0000313" key="4">
    <source>
        <dbReference type="Proteomes" id="UP000244240"/>
    </source>
</evidence>
<comment type="caution">
    <text evidence="3">The sequence shown here is derived from an EMBL/GenBank/DDBJ whole genome shotgun (WGS) entry which is preliminary data.</text>
</comment>
<sequence>MIRSRILWSVIWAGISLAGCYVYSGGDRVGWINSLFMIGLTLLLLAAIYTVVNGGFFSVFVKGFKQLSANSEPSRNVFSRLFGGRKEDYGFEDPLDGSGSEAAEKRREKIRAWLAAVCFGAGALDTAFSFLLLSFL</sequence>
<dbReference type="AlphaFoldDB" id="A0A2T6BSV2"/>
<dbReference type="PROSITE" id="PS51257">
    <property type="entry name" value="PROKAR_LIPOPROTEIN"/>
    <property type="match status" value="1"/>
</dbReference>
<feature type="domain" description="DUF3899" evidence="2">
    <location>
        <begin position="32"/>
        <end position="129"/>
    </location>
</feature>
<dbReference type="EMBL" id="QBKR01000013">
    <property type="protein sequence ID" value="PTX59119.1"/>
    <property type="molecule type" value="Genomic_DNA"/>
</dbReference>
<feature type="transmembrane region" description="Helical" evidence="1">
    <location>
        <begin position="36"/>
        <end position="61"/>
    </location>
</feature>
<evidence type="ECO:0000256" key="1">
    <source>
        <dbReference type="SAM" id="Phobius"/>
    </source>
</evidence>
<accession>A0A2T6BSV2</accession>
<keyword evidence="1" id="KW-0812">Transmembrane</keyword>
<evidence type="ECO:0000259" key="2">
    <source>
        <dbReference type="Pfam" id="PF13038"/>
    </source>
</evidence>
<name>A0A2T6BSV2_9BACL</name>
<protein>
    <submittedName>
        <fullName evidence="3">Uncharacterized protein DUF3899</fullName>
    </submittedName>
</protein>
<feature type="transmembrane region" description="Helical" evidence="1">
    <location>
        <begin position="7"/>
        <end position="24"/>
    </location>
</feature>
<reference evidence="3 4" key="1">
    <citation type="submission" date="2018-04" db="EMBL/GenBank/DDBJ databases">
        <title>Genomic Encyclopedia of Archaeal and Bacterial Type Strains, Phase II (KMG-II): from individual species to whole genera.</title>
        <authorList>
            <person name="Goeker M."/>
        </authorList>
    </citation>
    <scope>NUCLEOTIDE SEQUENCE [LARGE SCALE GENOMIC DNA]</scope>
    <source>
        <strain evidence="3 4">DSM 45787</strain>
    </source>
</reference>
<feature type="transmembrane region" description="Helical" evidence="1">
    <location>
        <begin position="112"/>
        <end position="135"/>
    </location>
</feature>
<dbReference type="Proteomes" id="UP000244240">
    <property type="component" value="Unassembled WGS sequence"/>
</dbReference>
<dbReference type="Pfam" id="PF13038">
    <property type="entry name" value="DUF3899"/>
    <property type="match status" value="1"/>
</dbReference>
<proteinExistence type="predicted"/>
<gene>
    <name evidence="3" type="ORF">C8P63_11364</name>
</gene>
<organism evidence="3 4">
    <name type="scientific">Melghirimyces profundicolus</name>
    <dbReference type="NCBI Taxonomy" id="1242148"/>
    <lineage>
        <taxon>Bacteria</taxon>
        <taxon>Bacillati</taxon>
        <taxon>Bacillota</taxon>
        <taxon>Bacilli</taxon>
        <taxon>Bacillales</taxon>
        <taxon>Thermoactinomycetaceae</taxon>
        <taxon>Melghirimyces</taxon>
    </lineage>
</organism>
<keyword evidence="1" id="KW-1133">Transmembrane helix</keyword>
<evidence type="ECO:0000313" key="3">
    <source>
        <dbReference type="EMBL" id="PTX59119.1"/>
    </source>
</evidence>
<keyword evidence="1" id="KW-0472">Membrane</keyword>
<keyword evidence="4" id="KW-1185">Reference proteome</keyword>
<dbReference type="InterPro" id="IPR025007">
    <property type="entry name" value="DUF3899"/>
</dbReference>
<dbReference type="OrthoDB" id="2990271at2"/>